<keyword evidence="4 7" id="KW-0732">Signal</keyword>
<keyword evidence="5" id="KW-0325">Glycoprotein</keyword>
<gene>
    <name evidence="8" type="ORF">C8A03DRAFT_37740</name>
</gene>
<reference evidence="8" key="2">
    <citation type="submission" date="2023-05" db="EMBL/GenBank/DDBJ databases">
        <authorList>
            <consortium name="Lawrence Berkeley National Laboratory"/>
            <person name="Steindorff A."/>
            <person name="Hensen N."/>
            <person name="Bonometti L."/>
            <person name="Westerberg I."/>
            <person name="Brannstrom I.O."/>
            <person name="Guillou S."/>
            <person name="Cros-Aarteil S."/>
            <person name="Calhoun S."/>
            <person name="Haridas S."/>
            <person name="Kuo A."/>
            <person name="Mondo S."/>
            <person name="Pangilinan J."/>
            <person name="Riley R."/>
            <person name="Labutti K."/>
            <person name="Andreopoulos B."/>
            <person name="Lipzen A."/>
            <person name="Chen C."/>
            <person name="Yanf M."/>
            <person name="Daum C."/>
            <person name="Ng V."/>
            <person name="Clum A."/>
            <person name="Ohm R."/>
            <person name="Martin F."/>
            <person name="Silar P."/>
            <person name="Natvig D."/>
            <person name="Lalanne C."/>
            <person name="Gautier V."/>
            <person name="Ament-Velasquez S.L."/>
            <person name="Kruys A."/>
            <person name="Hutchinson M.I."/>
            <person name="Powell A.J."/>
            <person name="Barry K."/>
            <person name="Miller A.N."/>
            <person name="Grigoriev I.V."/>
            <person name="Debuchy R."/>
            <person name="Gladieux P."/>
            <person name="Thoren M.H."/>
            <person name="Johannesson H."/>
        </authorList>
    </citation>
    <scope>NUCLEOTIDE SEQUENCE</scope>
    <source>
        <strain evidence="8">CBS 532.94</strain>
    </source>
</reference>
<dbReference type="PANTHER" id="PTHR31018:SF3">
    <property type="entry name" value="RECEPTOR PROTEIN-TYROSINE KINASE"/>
    <property type="match status" value="1"/>
</dbReference>
<evidence type="ECO:0000256" key="2">
    <source>
        <dbReference type="ARBA" id="ARBA00022512"/>
    </source>
</evidence>
<dbReference type="AlphaFoldDB" id="A0AAN7C337"/>
<sequence>MFVKQLLPALAAIGSVAAQSTCTVSTTTVQSQAEATKLANCDTVRGTVVVGTTAGDINLDGPTEITGDLRVLNNGAISQISSSSLEKIGGSFTMTNVTKLNTINFSSLTSVQSLSWQSLTGINTVTLGPLREADSVIISDTFLNNLDAFNLSTVKILNLNNNRRLVKISNSLTSLEDFLNIQANGINLEVEFPNLLWIANMTVANVTKFSVPSLRVVNGSARFDSNLFTSFSAPNLTETESGDISFVGNAKLQNMTFPRLTSIGGGLLVANNTGLDRVDAFSKLENVGGAIKLRGNFTDVSFPELDVVKGAFDVSSTADISQSCDKLKELAPRSQGGDGNIQGVFSCTSNNEKANEDTDSDTSTTGSTGGSDDSDENGAAGIAFNAALLGLVGVAALASAL</sequence>
<protein>
    <submittedName>
        <fullName evidence="8">Uncharacterized protein</fullName>
    </submittedName>
</protein>
<feature type="region of interest" description="Disordered" evidence="6">
    <location>
        <begin position="331"/>
        <end position="375"/>
    </location>
</feature>
<comment type="subcellular location">
    <subcellularLocation>
        <location evidence="1">Secreted</location>
        <location evidence="1">Cell wall</location>
    </subcellularLocation>
</comment>
<name>A0AAN7C337_9PEZI</name>
<dbReference type="GO" id="GO:0009277">
    <property type="term" value="C:fungal-type cell wall"/>
    <property type="evidence" value="ECO:0007669"/>
    <property type="project" value="TreeGrafter"/>
</dbReference>
<dbReference type="Proteomes" id="UP001303760">
    <property type="component" value="Unassembled WGS sequence"/>
</dbReference>
<keyword evidence="3" id="KW-0964">Secreted</keyword>
<dbReference type="InterPro" id="IPR036941">
    <property type="entry name" value="Rcpt_L-dom_sf"/>
</dbReference>
<evidence type="ECO:0000256" key="5">
    <source>
        <dbReference type="ARBA" id="ARBA00023180"/>
    </source>
</evidence>
<keyword evidence="9" id="KW-1185">Reference proteome</keyword>
<proteinExistence type="predicted"/>
<dbReference type="Gene3D" id="3.80.20.20">
    <property type="entry name" value="Receptor L-domain"/>
    <property type="match status" value="1"/>
</dbReference>
<evidence type="ECO:0000256" key="7">
    <source>
        <dbReference type="SAM" id="SignalP"/>
    </source>
</evidence>
<dbReference type="SUPFAM" id="SSF52058">
    <property type="entry name" value="L domain-like"/>
    <property type="match status" value="2"/>
</dbReference>
<dbReference type="EMBL" id="MU860363">
    <property type="protein sequence ID" value="KAK4234489.1"/>
    <property type="molecule type" value="Genomic_DNA"/>
</dbReference>
<dbReference type="GO" id="GO:0031505">
    <property type="term" value="P:fungal-type cell wall organization"/>
    <property type="evidence" value="ECO:0007669"/>
    <property type="project" value="TreeGrafter"/>
</dbReference>
<dbReference type="PANTHER" id="PTHR31018">
    <property type="entry name" value="SPORULATION-SPECIFIC PROTEIN-RELATED"/>
    <property type="match status" value="1"/>
</dbReference>
<evidence type="ECO:0000313" key="9">
    <source>
        <dbReference type="Proteomes" id="UP001303760"/>
    </source>
</evidence>
<dbReference type="InterPro" id="IPR051648">
    <property type="entry name" value="CWI-Assembly_Regulator"/>
</dbReference>
<organism evidence="8 9">
    <name type="scientific">Achaetomium macrosporum</name>
    <dbReference type="NCBI Taxonomy" id="79813"/>
    <lineage>
        <taxon>Eukaryota</taxon>
        <taxon>Fungi</taxon>
        <taxon>Dikarya</taxon>
        <taxon>Ascomycota</taxon>
        <taxon>Pezizomycotina</taxon>
        <taxon>Sordariomycetes</taxon>
        <taxon>Sordariomycetidae</taxon>
        <taxon>Sordariales</taxon>
        <taxon>Chaetomiaceae</taxon>
        <taxon>Achaetomium</taxon>
    </lineage>
</organism>
<keyword evidence="2" id="KW-0134">Cell wall</keyword>
<feature type="compositionally biased region" description="Polar residues" evidence="6">
    <location>
        <begin position="343"/>
        <end position="352"/>
    </location>
</feature>
<evidence type="ECO:0000256" key="4">
    <source>
        <dbReference type="ARBA" id="ARBA00022729"/>
    </source>
</evidence>
<reference evidence="8" key="1">
    <citation type="journal article" date="2023" name="Mol. Phylogenet. Evol.">
        <title>Genome-scale phylogeny and comparative genomics of the fungal order Sordariales.</title>
        <authorList>
            <person name="Hensen N."/>
            <person name="Bonometti L."/>
            <person name="Westerberg I."/>
            <person name="Brannstrom I.O."/>
            <person name="Guillou S."/>
            <person name="Cros-Aarteil S."/>
            <person name="Calhoun S."/>
            <person name="Haridas S."/>
            <person name="Kuo A."/>
            <person name="Mondo S."/>
            <person name="Pangilinan J."/>
            <person name="Riley R."/>
            <person name="LaButti K."/>
            <person name="Andreopoulos B."/>
            <person name="Lipzen A."/>
            <person name="Chen C."/>
            <person name="Yan M."/>
            <person name="Daum C."/>
            <person name="Ng V."/>
            <person name="Clum A."/>
            <person name="Steindorff A."/>
            <person name="Ohm R.A."/>
            <person name="Martin F."/>
            <person name="Silar P."/>
            <person name="Natvig D.O."/>
            <person name="Lalanne C."/>
            <person name="Gautier V."/>
            <person name="Ament-Velasquez S.L."/>
            <person name="Kruys A."/>
            <person name="Hutchinson M.I."/>
            <person name="Powell A.J."/>
            <person name="Barry K."/>
            <person name="Miller A.N."/>
            <person name="Grigoriev I.V."/>
            <person name="Debuchy R."/>
            <person name="Gladieux P."/>
            <person name="Hiltunen Thoren M."/>
            <person name="Johannesson H."/>
        </authorList>
    </citation>
    <scope>NUCLEOTIDE SEQUENCE</scope>
    <source>
        <strain evidence="8">CBS 532.94</strain>
    </source>
</reference>
<evidence type="ECO:0000313" key="8">
    <source>
        <dbReference type="EMBL" id="KAK4234489.1"/>
    </source>
</evidence>
<dbReference type="GO" id="GO:0005886">
    <property type="term" value="C:plasma membrane"/>
    <property type="evidence" value="ECO:0007669"/>
    <property type="project" value="TreeGrafter"/>
</dbReference>
<feature type="signal peptide" evidence="7">
    <location>
        <begin position="1"/>
        <end position="18"/>
    </location>
</feature>
<dbReference type="Pfam" id="PF12454">
    <property type="entry name" value="Ecm33"/>
    <property type="match status" value="1"/>
</dbReference>
<comment type="caution">
    <text evidence="8">The sequence shown here is derived from an EMBL/GenBank/DDBJ whole genome shotgun (WGS) entry which is preliminary data.</text>
</comment>
<evidence type="ECO:0000256" key="1">
    <source>
        <dbReference type="ARBA" id="ARBA00004191"/>
    </source>
</evidence>
<dbReference type="GO" id="GO:0009986">
    <property type="term" value="C:cell surface"/>
    <property type="evidence" value="ECO:0007669"/>
    <property type="project" value="TreeGrafter"/>
</dbReference>
<evidence type="ECO:0000256" key="6">
    <source>
        <dbReference type="SAM" id="MobiDB-lite"/>
    </source>
</evidence>
<feature type="chain" id="PRO_5042827884" evidence="7">
    <location>
        <begin position="19"/>
        <end position="401"/>
    </location>
</feature>
<evidence type="ECO:0000256" key="3">
    <source>
        <dbReference type="ARBA" id="ARBA00022525"/>
    </source>
</evidence>
<accession>A0AAN7C337</accession>